<comment type="caution">
    <text evidence="1">The sequence shown here is derived from an EMBL/GenBank/DDBJ whole genome shotgun (WGS) entry which is preliminary data.</text>
</comment>
<name>A0A7W9QE72_9ACTN</name>
<reference evidence="1 2" key="1">
    <citation type="submission" date="2020-08" db="EMBL/GenBank/DDBJ databases">
        <title>Genomic Encyclopedia of Type Strains, Phase III (KMG-III): the genomes of soil and plant-associated and newly described type strains.</title>
        <authorList>
            <person name="Whitman W."/>
        </authorList>
    </citation>
    <scope>NUCLEOTIDE SEQUENCE [LARGE SCALE GENOMIC DNA]</scope>
    <source>
        <strain evidence="1 2">CECT 8305</strain>
    </source>
</reference>
<dbReference type="AlphaFoldDB" id="A0A7W9QE72"/>
<evidence type="ECO:0000313" key="1">
    <source>
        <dbReference type="EMBL" id="MBB5938635.1"/>
    </source>
</evidence>
<keyword evidence="2" id="KW-1185">Reference proteome</keyword>
<gene>
    <name evidence="1" type="ORF">FHS42_005724</name>
</gene>
<dbReference type="Proteomes" id="UP000588098">
    <property type="component" value="Unassembled WGS sequence"/>
</dbReference>
<dbReference type="RefSeq" id="WP_184576534.1">
    <property type="nucleotide sequence ID" value="NZ_JACHJL010000017.1"/>
</dbReference>
<accession>A0A7W9QE72</accession>
<evidence type="ECO:0000313" key="2">
    <source>
        <dbReference type="Proteomes" id="UP000588098"/>
    </source>
</evidence>
<sequence>MDARINLSGPVSALWKSVQLWEIRLADAENVTYCFPYGPVSVDGFLTSTIYLEPESDAGVFGTCYVYYDGRYFGAQCQRQKNLDCSSVATFTIPIAAGKPFYFGCYLDNKRDDGSYQSVKWGAEYRWTSLGDSPSPSPYYGYKYKVKVKMWDQKPPMQMASGPSRDVAPPN</sequence>
<proteinExistence type="predicted"/>
<dbReference type="EMBL" id="JACHJL010000017">
    <property type="protein sequence ID" value="MBB5938635.1"/>
    <property type="molecule type" value="Genomic_DNA"/>
</dbReference>
<protein>
    <submittedName>
        <fullName evidence="1">Uncharacterized protein</fullName>
    </submittedName>
</protein>
<organism evidence="1 2">
    <name type="scientific">Streptomyces zagrosensis</name>
    <dbReference type="NCBI Taxonomy" id="1042984"/>
    <lineage>
        <taxon>Bacteria</taxon>
        <taxon>Bacillati</taxon>
        <taxon>Actinomycetota</taxon>
        <taxon>Actinomycetes</taxon>
        <taxon>Kitasatosporales</taxon>
        <taxon>Streptomycetaceae</taxon>
        <taxon>Streptomyces</taxon>
    </lineage>
</organism>